<comment type="caution">
    <text evidence="1">The sequence shown here is derived from an EMBL/GenBank/DDBJ whole genome shotgun (WGS) entry which is preliminary data.</text>
</comment>
<evidence type="ECO:0000313" key="1">
    <source>
        <dbReference type="EMBL" id="GCB83084.1"/>
    </source>
</evidence>
<feature type="non-terminal residue" evidence="1">
    <location>
        <position position="1"/>
    </location>
</feature>
<dbReference type="EMBL" id="BFAA01030336">
    <property type="protein sequence ID" value="GCB83084.1"/>
    <property type="molecule type" value="Genomic_DNA"/>
</dbReference>
<accession>A0A401QCH8</accession>
<dbReference type="AlphaFoldDB" id="A0A401QCH8"/>
<sequence length="85" mass="9468">FWVICADMAAQYNIPDPLIPGKMEMAYQGLARYLSSGALDSYALLDNLYPNYIQQHLKTNGGLTPQQFQAYILGLILDLAMLAIN</sequence>
<evidence type="ECO:0000313" key="2">
    <source>
        <dbReference type="Proteomes" id="UP000288216"/>
    </source>
</evidence>
<gene>
    <name evidence="1" type="ORF">scyTo_0023531</name>
</gene>
<protein>
    <submittedName>
        <fullName evidence="1">Uncharacterized protein</fullName>
    </submittedName>
</protein>
<dbReference type="Proteomes" id="UP000288216">
    <property type="component" value="Unassembled WGS sequence"/>
</dbReference>
<dbReference type="OrthoDB" id="9923952at2759"/>
<organism evidence="1 2">
    <name type="scientific">Scyliorhinus torazame</name>
    <name type="common">Cloudy catshark</name>
    <name type="synonym">Catulus torazame</name>
    <dbReference type="NCBI Taxonomy" id="75743"/>
    <lineage>
        <taxon>Eukaryota</taxon>
        <taxon>Metazoa</taxon>
        <taxon>Chordata</taxon>
        <taxon>Craniata</taxon>
        <taxon>Vertebrata</taxon>
        <taxon>Chondrichthyes</taxon>
        <taxon>Elasmobranchii</taxon>
        <taxon>Galeomorphii</taxon>
        <taxon>Galeoidea</taxon>
        <taxon>Carcharhiniformes</taxon>
        <taxon>Scyliorhinidae</taxon>
        <taxon>Scyliorhinus</taxon>
    </lineage>
</organism>
<feature type="non-terminal residue" evidence="1">
    <location>
        <position position="85"/>
    </location>
</feature>
<proteinExistence type="predicted"/>
<dbReference type="STRING" id="75743.A0A401QCH8"/>
<name>A0A401QCH8_SCYTO</name>
<reference evidence="1 2" key="1">
    <citation type="journal article" date="2018" name="Nat. Ecol. Evol.">
        <title>Shark genomes provide insights into elasmobranch evolution and the origin of vertebrates.</title>
        <authorList>
            <person name="Hara Y"/>
            <person name="Yamaguchi K"/>
            <person name="Onimaru K"/>
            <person name="Kadota M"/>
            <person name="Koyanagi M"/>
            <person name="Keeley SD"/>
            <person name="Tatsumi K"/>
            <person name="Tanaka K"/>
            <person name="Motone F"/>
            <person name="Kageyama Y"/>
            <person name="Nozu R"/>
            <person name="Adachi N"/>
            <person name="Nishimura O"/>
            <person name="Nakagawa R"/>
            <person name="Tanegashima C"/>
            <person name="Kiyatake I"/>
            <person name="Matsumoto R"/>
            <person name="Murakumo K"/>
            <person name="Nishida K"/>
            <person name="Terakita A"/>
            <person name="Kuratani S"/>
            <person name="Sato K"/>
            <person name="Hyodo S Kuraku.S."/>
        </authorList>
    </citation>
    <scope>NUCLEOTIDE SEQUENCE [LARGE SCALE GENOMIC DNA]</scope>
</reference>
<keyword evidence="2" id="KW-1185">Reference proteome</keyword>